<dbReference type="GO" id="GO:0006189">
    <property type="term" value="P:'de novo' IMP biosynthetic process"/>
    <property type="evidence" value="ECO:0007669"/>
    <property type="project" value="InterPro"/>
</dbReference>
<dbReference type="Gene3D" id="3.40.50.170">
    <property type="entry name" value="Formyl transferase, N-terminal domain"/>
    <property type="match status" value="1"/>
</dbReference>
<feature type="region of interest" description="Disordered" evidence="5">
    <location>
        <begin position="303"/>
        <end position="325"/>
    </location>
</feature>
<dbReference type="InterPro" id="IPR036477">
    <property type="entry name" value="Formyl_transf_N_sf"/>
</dbReference>
<dbReference type="EC" id="2.1.2.2" evidence="2"/>
<evidence type="ECO:0000256" key="3">
    <source>
        <dbReference type="ARBA" id="ARBA00022679"/>
    </source>
</evidence>
<dbReference type="GO" id="GO:0004644">
    <property type="term" value="F:phosphoribosylglycinamide formyltransferase activity"/>
    <property type="evidence" value="ECO:0007669"/>
    <property type="project" value="UniProtKB-EC"/>
</dbReference>
<dbReference type="AlphaFoldDB" id="A0A388LYP1"/>
<proteinExistence type="inferred from homology"/>
<dbReference type="HAMAP" id="MF_01930">
    <property type="entry name" value="PurN"/>
    <property type="match status" value="1"/>
</dbReference>
<organism evidence="7 8">
    <name type="scientific">Chara braunii</name>
    <name type="common">Braun's stonewort</name>
    <dbReference type="NCBI Taxonomy" id="69332"/>
    <lineage>
        <taxon>Eukaryota</taxon>
        <taxon>Viridiplantae</taxon>
        <taxon>Streptophyta</taxon>
        <taxon>Charophyceae</taxon>
        <taxon>Charales</taxon>
        <taxon>Characeae</taxon>
        <taxon>Chara</taxon>
    </lineage>
</organism>
<dbReference type="STRING" id="69332.A0A388LYP1"/>
<dbReference type="EMBL" id="BFEA01000608">
    <property type="protein sequence ID" value="GBG87352.1"/>
    <property type="molecule type" value="Genomic_DNA"/>
</dbReference>
<dbReference type="CDD" id="cd08645">
    <property type="entry name" value="FMT_core_GART"/>
    <property type="match status" value="1"/>
</dbReference>
<evidence type="ECO:0000256" key="4">
    <source>
        <dbReference type="ARBA" id="ARBA00022755"/>
    </source>
</evidence>
<evidence type="ECO:0000256" key="2">
    <source>
        <dbReference type="ARBA" id="ARBA00012254"/>
    </source>
</evidence>
<gene>
    <name evidence="7" type="ORF">CBR_g45412</name>
</gene>
<dbReference type="Pfam" id="PF00551">
    <property type="entry name" value="Formyl_trans_N"/>
    <property type="match status" value="1"/>
</dbReference>
<evidence type="ECO:0000313" key="7">
    <source>
        <dbReference type="EMBL" id="GBG87352.1"/>
    </source>
</evidence>
<feature type="domain" description="Formyl transferase N-terminal" evidence="6">
    <location>
        <begin position="333"/>
        <end position="514"/>
    </location>
</feature>
<keyword evidence="8" id="KW-1185">Reference proteome</keyword>
<feature type="region of interest" description="Disordered" evidence="5">
    <location>
        <begin position="531"/>
        <end position="705"/>
    </location>
</feature>
<name>A0A388LYP1_CHABU</name>
<feature type="compositionally biased region" description="Basic and acidic residues" evidence="5">
    <location>
        <begin position="568"/>
        <end position="600"/>
    </location>
</feature>
<reference evidence="7 8" key="1">
    <citation type="journal article" date="2018" name="Cell">
        <title>The Chara Genome: Secondary Complexity and Implications for Plant Terrestrialization.</title>
        <authorList>
            <person name="Nishiyama T."/>
            <person name="Sakayama H."/>
            <person name="Vries J.D."/>
            <person name="Buschmann H."/>
            <person name="Saint-Marcoux D."/>
            <person name="Ullrich K.K."/>
            <person name="Haas F.B."/>
            <person name="Vanderstraeten L."/>
            <person name="Becker D."/>
            <person name="Lang D."/>
            <person name="Vosolsobe S."/>
            <person name="Rombauts S."/>
            <person name="Wilhelmsson P.K.I."/>
            <person name="Janitza P."/>
            <person name="Kern R."/>
            <person name="Heyl A."/>
            <person name="Rumpler F."/>
            <person name="Villalobos L.I.A.C."/>
            <person name="Clay J.M."/>
            <person name="Skokan R."/>
            <person name="Toyoda A."/>
            <person name="Suzuki Y."/>
            <person name="Kagoshima H."/>
            <person name="Schijlen E."/>
            <person name="Tajeshwar N."/>
            <person name="Catarino B."/>
            <person name="Hetherington A.J."/>
            <person name="Saltykova A."/>
            <person name="Bonnot C."/>
            <person name="Breuninger H."/>
            <person name="Symeonidi A."/>
            <person name="Radhakrishnan G.V."/>
            <person name="Van Nieuwerburgh F."/>
            <person name="Deforce D."/>
            <person name="Chang C."/>
            <person name="Karol K.G."/>
            <person name="Hedrich R."/>
            <person name="Ulvskov P."/>
            <person name="Glockner G."/>
            <person name="Delwiche C.F."/>
            <person name="Petrasek J."/>
            <person name="Van de Peer Y."/>
            <person name="Friml J."/>
            <person name="Beilby M."/>
            <person name="Dolan L."/>
            <person name="Kohara Y."/>
            <person name="Sugano S."/>
            <person name="Fujiyama A."/>
            <person name="Delaux P.-M."/>
            <person name="Quint M."/>
            <person name="TheiBen G."/>
            <person name="Hagemann M."/>
            <person name="Harholt J."/>
            <person name="Dunand C."/>
            <person name="Zachgo S."/>
            <person name="Langdale J."/>
            <person name="Maumus F."/>
            <person name="Straeten D.V.D."/>
            <person name="Gould S.B."/>
            <person name="Rensing S.A."/>
        </authorList>
    </citation>
    <scope>NUCLEOTIDE SEQUENCE [LARGE SCALE GENOMIC DNA]</scope>
    <source>
        <strain evidence="7 8">S276</strain>
    </source>
</reference>
<dbReference type="PANTHER" id="PTHR43369">
    <property type="entry name" value="PHOSPHORIBOSYLGLYCINAMIDE FORMYLTRANSFERASE"/>
    <property type="match status" value="1"/>
</dbReference>
<accession>A0A388LYP1</accession>
<sequence>MAATAQYSYVGLALSDRSRSIEPVCRGEDGSVFTSPCRGEDGSVFTSPCRGEDGTVFTSPCRVVQSAGAATSLDRPGRRRAATRGASFSLHCAVPLSTRASTSKKKKASDCSFSSARLSIHSRIWPQRHNRKPEGLLEVGSRLSIENGIWAQRKPEGLVEVGSLHGGGGSQNIPLTIKLKADQSWKECCFHGAEVLPSWLVCDSSLNVLPAVGRCTGDLSSASSLCRLGHVSASASWSRGSQARHAMGHHNVLFPRGCKMKMPISSRRISAAANPLQGQGPVNVDVAGDPGVVPAFDVQDGEETSVSAAELPSQPLISADDAKERPKDVDRRKLAVFVSGGGSNLRALHASILGDKIKGEVAVVVSDKPKCGGCEYAREHGIPVIAFPRSKAAPEGVSADQLVTMVLNLGVKAVLLAGYLKLVPAELVRAFPRAVLNIHPALLPAFGGQGYFGMHVHEAVVRSGVRVSGATVHFVDEEFDTGPIVAQRVVPVYPLDSAQEVAQRVLKVEHELYSWVAAALCEDRIVWREDGRPMSSDCSSMSRAERSRAGHGRAEIVPSAEQSTTQRSRAEQSGAERSRAEQSRAEHNTAEHSKAGEQSRAEWSGAEQSRDCPMSRAEQDRTQHSGAEQSRRLFHERSRAEQSRAEQSRAEQSTAEQIRAEHNTAEQSRAEQSRAEQSRAEQSGAEQSRVCRISRAEQSRTQHNGAEQRLLDEHGGNVVVFFVYQTLLFSNQVPLLCSIERVI</sequence>
<dbReference type="InterPro" id="IPR004607">
    <property type="entry name" value="GART"/>
</dbReference>
<dbReference type="SUPFAM" id="SSF53328">
    <property type="entry name" value="Formyltransferase"/>
    <property type="match status" value="1"/>
</dbReference>
<dbReference type="PANTHER" id="PTHR43369:SF2">
    <property type="entry name" value="PHOSPHORIBOSYLGLYCINAMIDE FORMYLTRANSFERASE"/>
    <property type="match status" value="1"/>
</dbReference>
<dbReference type="Proteomes" id="UP000265515">
    <property type="component" value="Unassembled WGS sequence"/>
</dbReference>
<evidence type="ECO:0000259" key="6">
    <source>
        <dbReference type="Pfam" id="PF00551"/>
    </source>
</evidence>
<evidence type="ECO:0000313" key="8">
    <source>
        <dbReference type="Proteomes" id="UP000265515"/>
    </source>
</evidence>
<feature type="compositionally biased region" description="Basic and acidic residues" evidence="5">
    <location>
        <begin position="617"/>
        <end position="649"/>
    </location>
</feature>
<dbReference type="OrthoDB" id="2018833at2759"/>
<dbReference type="GO" id="GO:0009507">
    <property type="term" value="C:chloroplast"/>
    <property type="evidence" value="ECO:0007669"/>
    <property type="project" value="TreeGrafter"/>
</dbReference>
<keyword evidence="3" id="KW-0808">Transferase</keyword>
<feature type="compositionally biased region" description="Basic and acidic residues" evidence="5">
    <location>
        <begin position="543"/>
        <end position="554"/>
    </location>
</feature>
<comment type="caution">
    <text evidence="7">The sequence shown here is derived from an EMBL/GenBank/DDBJ whole genome shotgun (WGS) entry which is preliminary data.</text>
</comment>
<evidence type="ECO:0000256" key="5">
    <source>
        <dbReference type="SAM" id="MobiDB-lite"/>
    </source>
</evidence>
<dbReference type="Gramene" id="GBG87352">
    <property type="protein sequence ID" value="GBG87352"/>
    <property type="gene ID" value="CBR_g45412"/>
</dbReference>
<protein>
    <recommendedName>
        <fullName evidence="2">phosphoribosylglycinamide formyltransferase 1</fullName>
        <ecNumber evidence="2">2.1.2.2</ecNumber>
    </recommendedName>
</protein>
<evidence type="ECO:0000256" key="1">
    <source>
        <dbReference type="ARBA" id="ARBA00005054"/>
    </source>
</evidence>
<comment type="pathway">
    <text evidence="1">Purine metabolism; IMP biosynthesis via de novo pathway; N(2)-formyl-N(1)-(5-phospho-D-ribosyl)glycinamide from N(1)-(5-phospho-D-ribosyl)glycinamide (10-formyl THF route): step 1/1.</text>
</comment>
<dbReference type="NCBIfam" id="TIGR00639">
    <property type="entry name" value="PurN"/>
    <property type="match status" value="1"/>
</dbReference>
<feature type="compositionally biased region" description="Basic and acidic residues" evidence="5">
    <location>
        <begin position="658"/>
        <end position="679"/>
    </location>
</feature>
<dbReference type="InterPro" id="IPR002376">
    <property type="entry name" value="Formyl_transf_N"/>
</dbReference>
<keyword evidence="4" id="KW-0658">Purine biosynthesis</keyword>